<comment type="function">
    <text evidence="5">Methylation of the membrane-bound methyl-accepting chemotaxis proteins (MCP) to form gamma-glutamyl methyl ester residues in MCP.</text>
</comment>
<feature type="binding site" evidence="6">
    <location>
        <position position="91"/>
    </location>
    <ligand>
        <name>S-adenosyl-L-methionine</name>
        <dbReference type="ChEBI" id="CHEBI:59789"/>
    </ligand>
</feature>
<dbReference type="InterPro" id="IPR036804">
    <property type="entry name" value="CheR_N_sf"/>
</dbReference>
<dbReference type="PROSITE" id="PS50123">
    <property type="entry name" value="CHER"/>
    <property type="match status" value="1"/>
</dbReference>
<dbReference type="Proteomes" id="UP000432089">
    <property type="component" value="Unassembled WGS sequence"/>
</dbReference>
<keyword evidence="2 5" id="KW-0489">Methyltransferase</keyword>
<dbReference type="EMBL" id="VZDO01000004">
    <property type="protein sequence ID" value="KAB0680631.1"/>
    <property type="molecule type" value="Genomic_DNA"/>
</dbReference>
<feature type="binding site" evidence="6">
    <location>
        <position position="89"/>
    </location>
    <ligand>
        <name>S-adenosyl-L-methionine</name>
        <dbReference type="ChEBI" id="CHEBI:59789"/>
    </ligand>
</feature>
<feature type="binding site" evidence="6">
    <location>
        <position position="133"/>
    </location>
    <ligand>
        <name>S-adenosyl-L-methionine</name>
        <dbReference type="ChEBI" id="CHEBI:59789"/>
    </ligand>
</feature>
<dbReference type="AlphaFoldDB" id="A0A7V7PQI2"/>
<dbReference type="GO" id="GO:0032259">
    <property type="term" value="P:methylation"/>
    <property type="evidence" value="ECO:0007669"/>
    <property type="project" value="UniProtKB-KW"/>
</dbReference>
<organism evidence="8 9">
    <name type="scientific">Plantimonas leprariae</name>
    <dbReference type="NCBI Taxonomy" id="2615207"/>
    <lineage>
        <taxon>Bacteria</taxon>
        <taxon>Pseudomonadati</taxon>
        <taxon>Pseudomonadota</taxon>
        <taxon>Alphaproteobacteria</taxon>
        <taxon>Hyphomicrobiales</taxon>
        <taxon>Aurantimonadaceae</taxon>
        <taxon>Plantimonas</taxon>
    </lineage>
</organism>
<dbReference type="InterPro" id="IPR050903">
    <property type="entry name" value="Bact_Chemotaxis_MeTrfase"/>
</dbReference>
<name>A0A7V7PQI2_9HYPH</name>
<evidence type="ECO:0000256" key="5">
    <source>
        <dbReference type="PIRNR" id="PIRNR000410"/>
    </source>
</evidence>
<keyword evidence="4 5" id="KW-0949">S-adenosyl-L-methionine</keyword>
<feature type="binding site" evidence="6">
    <location>
        <position position="95"/>
    </location>
    <ligand>
        <name>S-adenosyl-L-methionine</name>
        <dbReference type="ChEBI" id="CHEBI:59789"/>
    </ligand>
</feature>
<sequence>MNSKPKGREGQGSEGEFLLTDGDFDTIAKILYEDAGIVLAPQKSTLVYSRLAKRLRALGLASFKDYCSLIASTGGAGERMTMMAALTTNVTQFFRENHHFEHLKKSHLPPLLEAAKRGGRVRIWSAGCSNGHEPYTIALTILSMLPNAADYDIKVLASDIDPNVVAFGRAGIYDEGAIEPVPAELRRRWFSEAVNSMPGNRLFEVSDAMRTLVAFRELNLIGEWPMKGSFQAIFCRNVTIYFDQPTRERIWRRFCDFLEPDAWLYVGHSERLTGPAQDFLAYEGTTAYRCIRGTGR</sequence>
<feature type="domain" description="CheR-type methyltransferase" evidence="7">
    <location>
        <begin position="12"/>
        <end position="293"/>
    </location>
</feature>
<dbReference type="SUPFAM" id="SSF47757">
    <property type="entry name" value="Chemotaxis receptor methyltransferase CheR, N-terminal domain"/>
    <property type="match status" value="1"/>
</dbReference>
<evidence type="ECO:0000256" key="3">
    <source>
        <dbReference type="ARBA" id="ARBA00022679"/>
    </source>
</evidence>
<protein>
    <recommendedName>
        <fullName evidence="5">Chemotaxis protein methyltransferase</fullName>
        <ecNumber evidence="5">2.1.1.80</ecNumber>
    </recommendedName>
</protein>
<reference evidence="8 9" key="1">
    <citation type="submission" date="2019-09" db="EMBL/GenBank/DDBJ databases">
        <title>YIM 132180 draft genome.</title>
        <authorList>
            <person name="Zhang K."/>
        </authorList>
    </citation>
    <scope>NUCLEOTIDE SEQUENCE [LARGE SCALE GENOMIC DNA]</scope>
    <source>
        <strain evidence="8 9">YIM 132180</strain>
    </source>
</reference>
<dbReference type="SUPFAM" id="SSF53335">
    <property type="entry name" value="S-adenosyl-L-methionine-dependent methyltransferases"/>
    <property type="match status" value="1"/>
</dbReference>
<feature type="binding site" evidence="6">
    <location>
        <begin position="236"/>
        <end position="237"/>
    </location>
    <ligand>
        <name>S-adenosyl-L-methionine</name>
        <dbReference type="ChEBI" id="CHEBI:59789"/>
    </ligand>
</feature>
<keyword evidence="3 5" id="KW-0808">Transferase</keyword>
<feature type="binding site" evidence="6">
    <location>
        <position position="159"/>
    </location>
    <ligand>
        <name>S-adenosyl-L-methionine</name>
        <dbReference type="ChEBI" id="CHEBI:59789"/>
    </ligand>
</feature>
<dbReference type="SMART" id="SM00138">
    <property type="entry name" value="MeTrc"/>
    <property type="match status" value="1"/>
</dbReference>
<comment type="caution">
    <text evidence="8">The sequence shown here is derived from an EMBL/GenBank/DDBJ whole genome shotgun (WGS) entry which is preliminary data.</text>
</comment>
<evidence type="ECO:0000256" key="4">
    <source>
        <dbReference type="ARBA" id="ARBA00022691"/>
    </source>
</evidence>
<dbReference type="Gene3D" id="1.10.155.10">
    <property type="entry name" value="Chemotaxis receptor methyltransferase CheR, N-terminal domain"/>
    <property type="match status" value="1"/>
</dbReference>
<dbReference type="InterPro" id="IPR029063">
    <property type="entry name" value="SAM-dependent_MTases_sf"/>
</dbReference>
<dbReference type="Gene3D" id="3.40.50.150">
    <property type="entry name" value="Vaccinia Virus protein VP39"/>
    <property type="match status" value="1"/>
</dbReference>
<dbReference type="EC" id="2.1.1.80" evidence="5"/>
<dbReference type="Pfam" id="PF03705">
    <property type="entry name" value="CheR_N"/>
    <property type="match status" value="1"/>
</dbReference>
<accession>A0A7V7PQI2</accession>
<dbReference type="RefSeq" id="WP_150968783.1">
    <property type="nucleotide sequence ID" value="NZ_VZDO01000004.1"/>
</dbReference>
<dbReference type="InterPro" id="IPR026024">
    <property type="entry name" value="Chemotaxis_MeTrfase_CheR"/>
</dbReference>
<evidence type="ECO:0000256" key="1">
    <source>
        <dbReference type="ARBA" id="ARBA00001541"/>
    </source>
</evidence>
<evidence type="ECO:0000259" key="7">
    <source>
        <dbReference type="PROSITE" id="PS50123"/>
    </source>
</evidence>
<evidence type="ECO:0000313" key="9">
    <source>
        <dbReference type="Proteomes" id="UP000432089"/>
    </source>
</evidence>
<feature type="binding site" evidence="6">
    <location>
        <begin position="219"/>
        <end position="220"/>
    </location>
    <ligand>
        <name>S-adenosyl-L-methionine</name>
        <dbReference type="ChEBI" id="CHEBI:59789"/>
    </ligand>
</feature>
<keyword evidence="9" id="KW-1185">Reference proteome</keyword>
<dbReference type="PANTHER" id="PTHR24422:SF19">
    <property type="entry name" value="CHEMOTAXIS PROTEIN METHYLTRANSFERASE"/>
    <property type="match status" value="1"/>
</dbReference>
<comment type="catalytic activity">
    <reaction evidence="1 5">
        <text>L-glutamyl-[protein] + S-adenosyl-L-methionine = [protein]-L-glutamate 5-O-methyl ester + S-adenosyl-L-homocysteine</text>
        <dbReference type="Rhea" id="RHEA:24452"/>
        <dbReference type="Rhea" id="RHEA-COMP:10208"/>
        <dbReference type="Rhea" id="RHEA-COMP:10311"/>
        <dbReference type="ChEBI" id="CHEBI:29973"/>
        <dbReference type="ChEBI" id="CHEBI:57856"/>
        <dbReference type="ChEBI" id="CHEBI:59789"/>
        <dbReference type="ChEBI" id="CHEBI:82795"/>
        <dbReference type="EC" id="2.1.1.80"/>
    </reaction>
</comment>
<dbReference type="PANTHER" id="PTHR24422">
    <property type="entry name" value="CHEMOTAXIS PROTEIN METHYLTRANSFERASE"/>
    <property type="match status" value="1"/>
</dbReference>
<dbReference type="InterPro" id="IPR022641">
    <property type="entry name" value="CheR_N"/>
</dbReference>
<evidence type="ECO:0000256" key="2">
    <source>
        <dbReference type="ARBA" id="ARBA00022603"/>
    </source>
</evidence>
<evidence type="ECO:0000256" key="6">
    <source>
        <dbReference type="PIRSR" id="PIRSR000410-1"/>
    </source>
</evidence>
<dbReference type="Pfam" id="PF01739">
    <property type="entry name" value="CheR"/>
    <property type="match status" value="1"/>
</dbReference>
<gene>
    <name evidence="8" type="ORF">F6X38_06375</name>
</gene>
<proteinExistence type="predicted"/>
<dbReference type="PRINTS" id="PR00996">
    <property type="entry name" value="CHERMTFRASE"/>
</dbReference>
<dbReference type="PIRSF" id="PIRSF000410">
    <property type="entry name" value="CheR"/>
    <property type="match status" value="1"/>
</dbReference>
<dbReference type="InterPro" id="IPR000780">
    <property type="entry name" value="CheR_MeTrfase"/>
</dbReference>
<dbReference type="GO" id="GO:0008983">
    <property type="term" value="F:protein-glutamate O-methyltransferase activity"/>
    <property type="evidence" value="ECO:0007669"/>
    <property type="project" value="UniProtKB-EC"/>
</dbReference>
<dbReference type="InterPro" id="IPR022642">
    <property type="entry name" value="CheR_C"/>
</dbReference>
<evidence type="ECO:0000313" key="8">
    <source>
        <dbReference type="EMBL" id="KAB0680631.1"/>
    </source>
</evidence>